<dbReference type="PANTHER" id="PTHR42953:SF1">
    <property type="entry name" value="METAL-BINDING PROTEIN HI_0362-RELATED"/>
    <property type="match status" value="1"/>
</dbReference>
<feature type="signal peptide" evidence="5">
    <location>
        <begin position="1"/>
        <end position="19"/>
    </location>
</feature>
<evidence type="ECO:0000256" key="2">
    <source>
        <dbReference type="ARBA" id="ARBA00022448"/>
    </source>
</evidence>
<dbReference type="KEGG" id="mpsc:MPSYJ_15670"/>
<comment type="subcellular location">
    <subcellularLocation>
        <location evidence="1">Cell envelope</location>
    </subcellularLocation>
</comment>
<dbReference type="GO" id="GO:0030001">
    <property type="term" value="P:metal ion transport"/>
    <property type="evidence" value="ECO:0007669"/>
    <property type="project" value="InterPro"/>
</dbReference>
<dbReference type="InterPro" id="IPR006127">
    <property type="entry name" value="ZnuA-like"/>
</dbReference>
<accession>A0A7I7M7X5</accession>
<sequence length="308" mass="32355">MYQELRMRALVALPAVAVAALLTVTTAGCSQQQPNTEHGTANVVASTDVWGSVATAVVGDHATVKPIVSGTVADPHSFEASPSDVAEIADASLVLYNGDHYDHWIEDVLQNSPDIPTIDASSLSPTQPPPNEHVFYDLPTVKAVADHIAETLGQADAEHAADYTANAQKFGDDLDTLTLAQRGIGEAHPGASVVSTEPVAYYALRNAGIEDKTPPSFANAVEEGGDPSPGDLAAVLDLINNRQVSAIVVNTQTEGPVSKQLSDAARRAVLPVISVTETLPDGMDYLRWQRKTVDEIAAALDSPAPPGR</sequence>
<dbReference type="AlphaFoldDB" id="A0A7I7M7X5"/>
<evidence type="ECO:0000256" key="4">
    <source>
        <dbReference type="ARBA" id="ARBA00022729"/>
    </source>
</evidence>
<organism evidence="6 7">
    <name type="scientific">Mycolicibacterium psychrotolerans</name>
    <dbReference type="NCBI Taxonomy" id="216929"/>
    <lineage>
        <taxon>Bacteria</taxon>
        <taxon>Bacillati</taxon>
        <taxon>Actinomycetota</taxon>
        <taxon>Actinomycetes</taxon>
        <taxon>Mycobacteriales</taxon>
        <taxon>Mycobacteriaceae</taxon>
        <taxon>Mycolicibacterium</taxon>
    </lineage>
</organism>
<dbReference type="GO" id="GO:0046872">
    <property type="term" value="F:metal ion binding"/>
    <property type="evidence" value="ECO:0007669"/>
    <property type="project" value="UniProtKB-KW"/>
</dbReference>
<evidence type="ECO:0000313" key="7">
    <source>
        <dbReference type="Proteomes" id="UP000466514"/>
    </source>
</evidence>
<keyword evidence="3" id="KW-0479">Metal-binding</keyword>
<name>A0A7I7M7X5_9MYCO</name>
<dbReference type="PROSITE" id="PS51257">
    <property type="entry name" value="PROKAR_LIPOPROTEIN"/>
    <property type="match status" value="1"/>
</dbReference>
<dbReference type="GO" id="GO:0030313">
    <property type="term" value="C:cell envelope"/>
    <property type="evidence" value="ECO:0007669"/>
    <property type="project" value="UniProtKB-SubCell"/>
</dbReference>
<proteinExistence type="predicted"/>
<dbReference type="InterPro" id="IPR050492">
    <property type="entry name" value="Bact_metal-bind_prot9"/>
</dbReference>
<evidence type="ECO:0000256" key="3">
    <source>
        <dbReference type="ARBA" id="ARBA00022723"/>
    </source>
</evidence>
<dbReference type="PANTHER" id="PTHR42953">
    <property type="entry name" value="HIGH-AFFINITY ZINC UPTAKE SYSTEM PROTEIN ZNUA-RELATED"/>
    <property type="match status" value="1"/>
</dbReference>
<evidence type="ECO:0000256" key="1">
    <source>
        <dbReference type="ARBA" id="ARBA00004196"/>
    </source>
</evidence>
<dbReference type="Gene3D" id="3.40.50.1980">
    <property type="entry name" value="Nitrogenase molybdenum iron protein domain"/>
    <property type="match status" value="2"/>
</dbReference>
<keyword evidence="2" id="KW-0813">Transport</keyword>
<keyword evidence="7" id="KW-1185">Reference proteome</keyword>
<reference evidence="6 7" key="1">
    <citation type="journal article" date="2019" name="Emerg. Microbes Infect.">
        <title>Comprehensive subspecies identification of 175 nontuberculous mycobacteria species based on 7547 genomic profiles.</title>
        <authorList>
            <person name="Matsumoto Y."/>
            <person name="Kinjo T."/>
            <person name="Motooka D."/>
            <person name="Nabeya D."/>
            <person name="Jung N."/>
            <person name="Uechi K."/>
            <person name="Horii T."/>
            <person name="Iida T."/>
            <person name="Fujita J."/>
            <person name="Nakamura S."/>
        </authorList>
    </citation>
    <scope>NUCLEOTIDE SEQUENCE [LARGE SCALE GENOMIC DNA]</scope>
    <source>
        <strain evidence="6 7">JCM 13323</strain>
    </source>
</reference>
<gene>
    <name evidence="6" type="ORF">MPSYJ_15670</name>
</gene>
<evidence type="ECO:0000313" key="6">
    <source>
        <dbReference type="EMBL" id="BBX68106.1"/>
    </source>
</evidence>
<dbReference type="Proteomes" id="UP000466514">
    <property type="component" value="Chromosome"/>
</dbReference>
<dbReference type="Pfam" id="PF01297">
    <property type="entry name" value="ZnuA"/>
    <property type="match status" value="1"/>
</dbReference>
<keyword evidence="4 5" id="KW-0732">Signal</keyword>
<feature type="chain" id="PRO_5038656748" evidence="5">
    <location>
        <begin position="20"/>
        <end position="308"/>
    </location>
</feature>
<protein>
    <submittedName>
        <fullName evidence="6">Putative ABC transporter solute binding protein</fullName>
    </submittedName>
</protein>
<evidence type="ECO:0000256" key="5">
    <source>
        <dbReference type="SAM" id="SignalP"/>
    </source>
</evidence>
<dbReference type="EMBL" id="AP022574">
    <property type="protein sequence ID" value="BBX68106.1"/>
    <property type="molecule type" value="Genomic_DNA"/>
</dbReference>
<dbReference type="SUPFAM" id="SSF53807">
    <property type="entry name" value="Helical backbone' metal receptor"/>
    <property type="match status" value="1"/>
</dbReference>